<evidence type="ECO:0000313" key="1">
    <source>
        <dbReference type="EMBL" id="SIS64104.1"/>
    </source>
</evidence>
<organism evidence="1 2">
    <name type="scientific">Belliella pelovolcani</name>
    <dbReference type="NCBI Taxonomy" id="529505"/>
    <lineage>
        <taxon>Bacteria</taxon>
        <taxon>Pseudomonadati</taxon>
        <taxon>Bacteroidota</taxon>
        <taxon>Cytophagia</taxon>
        <taxon>Cytophagales</taxon>
        <taxon>Cyclobacteriaceae</taxon>
        <taxon>Belliella</taxon>
    </lineage>
</organism>
<dbReference type="PANTHER" id="PTHR33293:SF2">
    <property type="entry name" value="TRANSPOSASE"/>
    <property type="match status" value="1"/>
</dbReference>
<keyword evidence="1" id="KW-0371">Homeobox</keyword>
<proteinExistence type="predicted"/>
<protein>
    <submittedName>
        <fullName evidence="1">Homeodomain-like domain-containing protein</fullName>
    </submittedName>
</protein>
<dbReference type="AlphaFoldDB" id="A0A1N7KRA7"/>
<name>A0A1N7KRA7_9BACT</name>
<dbReference type="InterPro" id="IPR051354">
    <property type="entry name" value="Transposase_27_IS1"/>
</dbReference>
<sequence>MEKPICPKCEHTKIVKSGIVGGRQRFKCKKCGYHFTVNKLGKAIDKYYVVKALQLYIEGISYREIERILGVSHVSVMNWVKQYKIKAPESYDYRPTYKVLNHTELVKFMAIKENLLDTGMLITELGDKFMIIKWERFKNR</sequence>
<dbReference type="GO" id="GO:0003677">
    <property type="term" value="F:DNA binding"/>
    <property type="evidence" value="ECO:0007669"/>
    <property type="project" value="UniProtKB-KW"/>
</dbReference>
<keyword evidence="2" id="KW-1185">Reference proteome</keyword>
<dbReference type="Proteomes" id="UP000186026">
    <property type="component" value="Unassembled WGS sequence"/>
</dbReference>
<dbReference type="STRING" id="529505.SAMN05421761_102284"/>
<evidence type="ECO:0000313" key="2">
    <source>
        <dbReference type="Proteomes" id="UP000186026"/>
    </source>
</evidence>
<gene>
    <name evidence="1" type="ORF">SAMN05421761_102284</name>
</gene>
<accession>A0A1N7KRA7</accession>
<reference evidence="2" key="1">
    <citation type="submission" date="2017-01" db="EMBL/GenBank/DDBJ databases">
        <authorList>
            <person name="Varghese N."/>
            <person name="Submissions S."/>
        </authorList>
    </citation>
    <scope>NUCLEOTIDE SEQUENCE [LARGE SCALE GENOMIC DNA]</scope>
    <source>
        <strain evidence="2">DSM 46698</strain>
    </source>
</reference>
<dbReference type="SUPFAM" id="SSF46689">
    <property type="entry name" value="Homeodomain-like"/>
    <property type="match status" value="1"/>
</dbReference>
<dbReference type="OrthoDB" id="951040at2"/>
<dbReference type="RefSeq" id="WP_076498616.1">
    <property type="nucleotide sequence ID" value="NZ_FTOP01000002.1"/>
</dbReference>
<dbReference type="PANTHER" id="PTHR33293">
    <property type="entry name" value="INSERTION ELEMENT IS1 1 PROTEIN INSB-RELATED"/>
    <property type="match status" value="1"/>
</dbReference>
<dbReference type="EMBL" id="FTOP01000002">
    <property type="protein sequence ID" value="SIS64104.1"/>
    <property type="molecule type" value="Genomic_DNA"/>
</dbReference>
<dbReference type="InterPro" id="IPR009057">
    <property type="entry name" value="Homeodomain-like_sf"/>
</dbReference>
<keyword evidence="1" id="KW-0238">DNA-binding</keyword>
<dbReference type="Pfam" id="PF13384">
    <property type="entry name" value="HTH_23"/>
    <property type="match status" value="1"/>
</dbReference>